<organism evidence="1 2">
    <name type="scientific">Azospirillum aestuarii</name>
    <dbReference type="NCBI Taxonomy" id="2802052"/>
    <lineage>
        <taxon>Bacteria</taxon>
        <taxon>Pseudomonadati</taxon>
        <taxon>Pseudomonadota</taxon>
        <taxon>Alphaproteobacteria</taxon>
        <taxon>Rhodospirillales</taxon>
        <taxon>Azospirillaceae</taxon>
        <taxon>Azospirillum</taxon>
    </lineage>
</organism>
<gene>
    <name evidence="1" type="ORF">JJL56_32700</name>
</gene>
<evidence type="ECO:0000313" key="1">
    <source>
        <dbReference type="EMBL" id="MBK4723597.1"/>
    </source>
</evidence>
<accession>A0ABS1I951</accession>
<keyword evidence="2" id="KW-1185">Reference proteome</keyword>
<dbReference type="Proteomes" id="UP000654452">
    <property type="component" value="Unassembled WGS sequence"/>
</dbReference>
<reference evidence="1 2" key="1">
    <citation type="submission" date="2021-01" db="EMBL/GenBank/DDBJ databases">
        <title>Azospirillum sp. YIM DDC1 draft genome.</title>
        <authorList>
            <person name="Wang Y.-X."/>
        </authorList>
    </citation>
    <scope>NUCLEOTIDE SEQUENCE [LARGE SCALE GENOMIC DNA]</scope>
    <source>
        <strain evidence="1 2">YIM DDC1</strain>
    </source>
</reference>
<comment type="caution">
    <text evidence="1">The sequence shown here is derived from an EMBL/GenBank/DDBJ whole genome shotgun (WGS) entry which is preliminary data.</text>
</comment>
<evidence type="ECO:0000313" key="2">
    <source>
        <dbReference type="Proteomes" id="UP000654452"/>
    </source>
</evidence>
<protein>
    <submittedName>
        <fullName evidence="1">Uncharacterized protein</fullName>
    </submittedName>
</protein>
<name>A0ABS1I951_9PROT</name>
<sequence>MEDELAGCHFADERLGRRLELCGRLGDGPIRRRSVTRLQ</sequence>
<dbReference type="EMBL" id="JAEPIV010000086">
    <property type="protein sequence ID" value="MBK4723597.1"/>
    <property type="molecule type" value="Genomic_DNA"/>
</dbReference>
<proteinExistence type="predicted"/>